<keyword evidence="6 8" id="KW-1133">Transmembrane helix</keyword>
<dbReference type="InterPro" id="IPR018076">
    <property type="entry name" value="T2SS_GspF_dom"/>
</dbReference>
<keyword evidence="7 8" id="KW-0472">Membrane</keyword>
<dbReference type="GO" id="GO:0005886">
    <property type="term" value="C:plasma membrane"/>
    <property type="evidence" value="ECO:0007669"/>
    <property type="project" value="UniProtKB-SubCell"/>
</dbReference>
<dbReference type="OrthoDB" id="9805682at2"/>
<organism evidence="10 11">
    <name type="scientific">Allochromatium vinosum (strain ATCC 17899 / DSM 180 / NBRC 103801 / NCIMB 10441 / D)</name>
    <name type="common">Chromatium vinosum</name>
    <dbReference type="NCBI Taxonomy" id="572477"/>
    <lineage>
        <taxon>Bacteria</taxon>
        <taxon>Pseudomonadati</taxon>
        <taxon>Pseudomonadota</taxon>
        <taxon>Gammaproteobacteria</taxon>
        <taxon>Chromatiales</taxon>
        <taxon>Chromatiaceae</taxon>
        <taxon>Allochromatium</taxon>
    </lineage>
</organism>
<dbReference type="PANTHER" id="PTHR30012:SF7">
    <property type="entry name" value="PROTEIN TRANSPORT PROTEIN HOFC HOMOLOG"/>
    <property type="match status" value="1"/>
</dbReference>
<dbReference type="Proteomes" id="UP000001441">
    <property type="component" value="Chromosome"/>
</dbReference>
<accession>D3RVK4</accession>
<dbReference type="FunFam" id="1.20.81.30:FF:000001">
    <property type="entry name" value="Type II secretion system protein F"/>
    <property type="match status" value="2"/>
</dbReference>
<dbReference type="HOGENOM" id="CLU_035032_2_1_6"/>
<evidence type="ECO:0000256" key="8">
    <source>
        <dbReference type="SAM" id="Phobius"/>
    </source>
</evidence>
<evidence type="ECO:0000259" key="9">
    <source>
        <dbReference type="Pfam" id="PF00482"/>
    </source>
</evidence>
<proteinExistence type="inferred from homology"/>
<keyword evidence="11" id="KW-1185">Reference proteome</keyword>
<dbReference type="PANTHER" id="PTHR30012">
    <property type="entry name" value="GENERAL SECRETION PATHWAY PROTEIN"/>
    <property type="match status" value="1"/>
</dbReference>
<reference evidence="10 11" key="1">
    <citation type="journal article" date="2011" name="Stand. Genomic Sci.">
        <title>Complete genome sequence of Allochromatium vinosum DSM 180(T).</title>
        <authorList>
            <person name="Weissgerber T."/>
            <person name="Zigann R."/>
            <person name="Bruce D."/>
            <person name="Chang Y.J."/>
            <person name="Detter J.C."/>
            <person name="Han C."/>
            <person name="Hauser L."/>
            <person name="Jeffries C.D."/>
            <person name="Land M."/>
            <person name="Munk A.C."/>
            <person name="Tapia R."/>
            <person name="Dahl C."/>
        </authorList>
    </citation>
    <scope>NUCLEOTIDE SEQUENCE [LARGE SCALE GENOMIC DNA]</scope>
    <source>
        <strain evidence="11">ATCC 17899 / DSM 180 / NBRC 103801 / NCIMB 10441 / D</strain>
    </source>
</reference>
<dbReference type="STRING" id="572477.Alvin_0162"/>
<evidence type="ECO:0000256" key="2">
    <source>
        <dbReference type="ARBA" id="ARBA00005745"/>
    </source>
</evidence>
<dbReference type="AlphaFoldDB" id="D3RVK4"/>
<dbReference type="eggNOG" id="COG1459">
    <property type="taxonomic scope" value="Bacteria"/>
</dbReference>
<sequence>MALVTTTKAKPKPKTEEAKVFTWEGTDRRGARVKGESRAANTNAVRADLRRQGVNPTRVKAKPKPLFGGGRKKITGQDLSIFTRQLATMMSAGVPLVQAFDIVGRGHENPAMQDIILAIKQDIESGTAMSIAMAKHPLHFDDLVCSLVAAGEQAGVLDVLLDKIATYKEKTESIKGKIKKALFYPAAVIVVAVIVTVVILLFVIPQFKELFSSFGADLPAFTLMVIGLSDLIREWWWAFFGGLGALVYTIAYVFKRSRAFREIVDRASLKIPIIGAILNKAAIARFARTLSTMFAAGVPLVEALQSVSGATGNVVYQDAVMKMREEVATGQSLQLAMRQRNLFPHMVIQMTAIGEESGALDDMLGKVADFYEEQVDNAVDSLSSLLEPMIMVVIGGLVGSLVVAMYLPIFKLAAVV</sequence>
<dbReference type="PRINTS" id="PR00812">
    <property type="entry name" value="BCTERIALGSPF"/>
</dbReference>
<evidence type="ECO:0000256" key="5">
    <source>
        <dbReference type="ARBA" id="ARBA00022692"/>
    </source>
</evidence>
<feature type="transmembrane region" description="Helical" evidence="8">
    <location>
        <begin position="235"/>
        <end position="254"/>
    </location>
</feature>
<dbReference type="EMBL" id="CP001896">
    <property type="protein sequence ID" value="ADC61131.1"/>
    <property type="molecule type" value="Genomic_DNA"/>
</dbReference>
<comment type="similarity">
    <text evidence="2">Belongs to the GSP F family.</text>
</comment>
<evidence type="ECO:0000256" key="7">
    <source>
        <dbReference type="ARBA" id="ARBA00023136"/>
    </source>
</evidence>
<keyword evidence="5 8" id="KW-0812">Transmembrane</keyword>
<dbReference type="Gene3D" id="1.20.81.30">
    <property type="entry name" value="Type II secretion system (T2SS), domain F"/>
    <property type="match status" value="2"/>
</dbReference>
<dbReference type="InterPro" id="IPR042094">
    <property type="entry name" value="T2SS_GspF_sf"/>
</dbReference>
<dbReference type="InterPro" id="IPR003004">
    <property type="entry name" value="GspF/PilC"/>
</dbReference>
<feature type="domain" description="Type II secretion system protein GspF" evidence="9">
    <location>
        <begin position="286"/>
        <end position="408"/>
    </location>
</feature>
<keyword evidence="3" id="KW-1003">Cell membrane</keyword>
<keyword evidence="4" id="KW-0997">Cell inner membrane</keyword>
<feature type="transmembrane region" description="Helical" evidence="8">
    <location>
        <begin position="182"/>
        <end position="203"/>
    </location>
</feature>
<comment type="subcellular location">
    <subcellularLocation>
        <location evidence="1">Cell inner membrane</location>
        <topology evidence="1">Multi-pass membrane protein</topology>
    </subcellularLocation>
</comment>
<feature type="domain" description="Type II secretion system protein GspF" evidence="9">
    <location>
        <begin position="82"/>
        <end position="205"/>
    </location>
</feature>
<evidence type="ECO:0000256" key="6">
    <source>
        <dbReference type="ARBA" id="ARBA00022989"/>
    </source>
</evidence>
<feature type="transmembrane region" description="Helical" evidence="8">
    <location>
        <begin position="390"/>
        <end position="410"/>
    </location>
</feature>
<evidence type="ECO:0000256" key="3">
    <source>
        <dbReference type="ARBA" id="ARBA00022475"/>
    </source>
</evidence>
<dbReference type="RefSeq" id="WP_012969407.1">
    <property type="nucleotide sequence ID" value="NC_013851.1"/>
</dbReference>
<evidence type="ECO:0000256" key="4">
    <source>
        <dbReference type="ARBA" id="ARBA00022519"/>
    </source>
</evidence>
<name>D3RVK4_ALLVD</name>
<protein>
    <submittedName>
        <fullName evidence="10">Type II secretion system F domain protein</fullName>
    </submittedName>
</protein>
<evidence type="ECO:0000313" key="10">
    <source>
        <dbReference type="EMBL" id="ADC61131.1"/>
    </source>
</evidence>
<evidence type="ECO:0000313" key="11">
    <source>
        <dbReference type="Proteomes" id="UP000001441"/>
    </source>
</evidence>
<dbReference type="Pfam" id="PF00482">
    <property type="entry name" value="T2SSF"/>
    <property type="match status" value="2"/>
</dbReference>
<gene>
    <name evidence="10" type="ordered locus">Alvin_0162</name>
</gene>
<dbReference type="GO" id="GO:0015628">
    <property type="term" value="P:protein secretion by the type II secretion system"/>
    <property type="evidence" value="ECO:0007669"/>
    <property type="project" value="TreeGrafter"/>
</dbReference>
<dbReference type="KEGG" id="alv:Alvin_0162"/>
<evidence type="ECO:0000256" key="1">
    <source>
        <dbReference type="ARBA" id="ARBA00004429"/>
    </source>
</evidence>